<dbReference type="GO" id="GO:0005802">
    <property type="term" value="C:trans-Golgi network"/>
    <property type="evidence" value="ECO:0007669"/>
    <property type="project" value="TreeGrafter"/>
</dbReference>
<sequence length="527" mass="57120">METLGKAFDAAVAEILIASAQKDVPLAQFADSLKKTRNAIFFDEEVPLIVLLRFSTAHTEDQIKSLSAGVTINVDATVSEVAESADASAGRKAPGQLVFSERLTPGCLLGVIKDTETVMLAWSSKIFIPFVKARTGASRTTFNVTLNYEPSIEACQIQNAYMIDESEASDLNILQSLCNDADLGPHGPRLSASRLLTLSSARTESAQVRLRKHARRTFPCKSAISLRIQSTFLPHANRALVSLEIEASVETDKDKWVEVVEMTALTSDGSKVSALGAPLMPLRLRAREQLSLVYELSPSQLSTGPTIPAEFLMLLQPNVSTDALGNSPEIRSKWATIIRIRPDEPPQHGKRPTSQVVSPKGQPPGDRLSRRISTQSTNSSRAAGHPFEGIQLKITTPTGCLLGETITVSLAVSNQTNQHKALLVQVPQSTQGSKQLPMLPTSNDQRLSLQGRQSLRTAVGGDVDLICLTNEVRVGPLAPKAMRLVQLQFIAMNIGMMRLRDIRVIDLQTAQAVDVQIDGQLLVRSGA</sequence>
<dbReference type="OrthoDB" id="5345392at2759"/>
<dbReference type="PANTHER" id="PTHR28159:SF1">
    <property type="entry name" value="TRAFFICKING PROTEIN PARTICLE COMPLEX II-SPECIFIC SUBUNIT 65"/>
    <property type="match status" value="1"/>
</dbReference>
<comment type="caution">
    <text evidence="3">The sequence shown here is derived from an EMBL/GenBank/DDBJ whole genome shotgun (WGS) entry which is preliminary data.</text>
</comment>
<dbReference type="AlphaFoldDB" id="A0A1Y2FV12"/>
<dbReference type="Pfam" id="PF12735">
    <property type="entry name" value="IgD3_Trs65"/>
    <property type="match status" value="1"/>
</dbReference>
<proteinExistence type="predicted"/>
<dbReference type="OMA" id="NPRITEC"/>
<accession>A0A1Y2FV12</accession>
<dbReference type="GO" id="GO:1990071">
    <property type="term" value="C:TRAPPII protein complex"/>
    <property type="evidence" value="ECO:0007669"/>
    <property type="project" value="InterPro"/>
</dbReference>
<feature type="domain" description="Trafficking protein particle complex II-specific subunit 65 IgD3" evidence="2">
    <location>
        <begin position="378"/>
        <end position="516"/>
    </location>
</feature>
<gene>
    <name evidence="3" type="ORF">BCR37DRAFT_376538</name>
</gene>
<reference evidence="3 4" key="1">
    <citation type="submission" date="2016-07" db="EMBL/GenBank/DDBJ databases">
        <title>Pervasive Adenine N6-methylation of Active Genes in Fungi.</title>
        <authorList>
            <consortium name="DOE Joint Genome Institute"/>
            <person name="Mondo S.J."/>
            <person name="Dannebaum R.O."/>
            <person name="Kuo R.C."/>
            <person name="Labutti K."/>
            <person name="Haridas S."/>
            <person name="Kuo A."/>
            <person name="Salamov A."/>
            <person name="Ahrendt S.R."/>
            <person name="Lipzen A."/>
            <person name="Sullivan W."/>
            <person name="Andreopoulos W.B."/>
            <person name="Clum A."/>
            <person name="Lindquist E."/>
            <person name="Daum C."/>
            <person name="Ramamoorthy G.K."/>
            <person name="Gryganskyi A."/>
            <person name="Culley D."/>
            <person name="Magnuson J.K."/>
            <person name="James T.Y."/>
            <person name="O'Malley M.A."/>
            <person name="Stajich J.E."/>
            <person name="Spatafora J.W."/>
            <person name="Visel A."/>
            <person name="Grigoriev I.V."/>
        </authorList>
    </citation>
    <scope>NUCLEOTIDE SEQUENCE [LARGE SCALE GENOMIC DNA]</scope>
    <source>
        <strain evidence="3 4">12-1054</strain>
    </source>
</reference>
<feature type="region of interest" description="Disordered" evidence="1">
    <location>
        <begin position="341"/>
        <end position="384"/>
    </location>
</feature>
<feature type="compositionally biased region" description="Polar residues" evidence="1">
    <location>
        <begin position="371"/>
        <end position="381"/>
    </location>
</feature>
<dbReference type="PANTHER" id="PTHR28159">
    <property type="entry name" value="TRAFFICKING PROTEIN PARTICLE COMPLEX II-SPECIFIC SUBUNIT 65"/>
    <property type="match status" value="1"/>
</dbReference>
<name>A0A1Y2FV12_PROLT</name>
<dbReference type="Proteomes" id="UP000193685">
    <property type="component" value="Unassembled WGS sequence"/>
</dbReference>
<keyword evidence="4" id="KW-1185">Reference proteome</keyword>
<dbReference type="EMBL" id="MCFI01000002">
    <property type="protein sequence ID" value="ORY87134.1"/>
    <property type="molecule type" value="Genomic_DNA"/>
</dbReference>
<evidence type="ECO:0000256" key="1">
    <source>
        <dbReference type="SAM" id="MobiDB-lite"/>
    </source>
</evidence>
<organism evidence="3 4">
    <name type="scientific">Protomyces lactucae-debilis</name>
    <dbReference type="NCBI Taxonomy" id="2754530"/>
    <lineage>
        <taxon>Eukaryota</taxon>
        <taxon>Fungi</taxon>
        <taxon>Dikarya</taxon>
        <taxon>Ascomycota</taxon>
        <taxon>Taphrinomycotina</taxon>
        <taxon>Taphrinomycetes</taxon>
        <taxon>Taphrinales</taxon>
        <taxon>Protomycetaceae</taxon>
        <taxon>Protomyces</taxon>
    </lineage>
</organism>
<dbReference type="InterPro" id="IPR055420">
    <property type="entry name" value="IgD3_Trs65"/>
</dbReference>
<dbReference type="GeneID" id="63785211"/>
<evidence type="ECO:0000259" key="2">
    <source>
        <dbReference type="Pfam" id="PF12735"/>
    </source>
</evidence>
<evidence type="ECO:0000313" key="4">
    <source>
        <dbReference type="Proteomes" id="UP000193685"/>
    </source>
</evidence>
<evidence type="ECO:0000313" key="3">
    <source>
        <dbReference type="EMBL" id="ORY87134.1"/>
    </source>
</evidence>
<protein>
    <submittedName>
        <fullName evidence="3">TRAPP trafficking subunit Trs65-domain-containing protein</fullName>
    </submittedName>
</protein>
<dbReference type="GO" id="GO:0006891">
    <property type="term" value="P:intra-Golgi vesicle-mediated transport"/>
    <property type="evidence" value="ECO:0007669"/>
    <property type="project" value="InterPro"/>
</dbReference>
<dbReference type="RefSeq" id="XP_040727990.1">
    <property type="nucleotide sequence ID" value="XM_040868612.1"/>
</dbReference>
<dbReference type="InterPro" id="IPR024662">
    <property type="entry name" value="Trs65"/>
</dbReference>